<evidence type="ECO:0000313" key="2">
    <source>
        <dbReference type="EMBL" id="CAD9346669.1"/>
    </source>
</evidence>
<sequence length="312" mass="34523">MMHRKHQDDYEQGGAEGSQSNMIRMEVDGRSPFIYKSRADLRPVFEESSFRSAKPLDGMDPMSHYYDGSSTDGAESVSLQTESLRFRTPPVLTPEEMSQDRKSILGKIRKFRGRSHHDNGGRGSFVADKDEVTTLHDDGTTVYTRTSICTEKTGGSGGLSTFLMKASWWQRPGRRGSGSSASDWDTVASSSTAASSSSGGSFKPSPPIIRSTSNRSMSQPARPPNRKQRPFMALDGGGVYYPKPIFGGARKSRPMLPAPTPPSIQRSHVSSRRETMQSVKSRELPRASERTLSSQQSFRKNPMERRLRGYGS</sequence>
<evidence type="ECO:0000256" key="1">
    <source>
        <dbReference type="SAM" id="MobiDB-lite"/>
    </source>
</evidence>
<name>A0A7S2ENZ5_TRICV</name>
<feature type="region of interest" description="Disordered" evidence="1">
    <location>
        <begin position="190"/>
        <end position="312"/>
    </location>
</feature>
<accession>A0A7S2ENZ5</accession>
<feature type="compositionally biased region" description="Polar residues" evidence="1">
    <location>
        <begin position="290"/>
        <end position="299"/>
    </location>
</feature>
<proteinExistence type="predicted"/>
<reference evidence="2" key="1">
    <citation type="submission" date="2021-01" db="EMBL/GenBank/DDBJ databases">
        <authorList>
            <person name="Corre E."/>
            <person name="Pelletier E."/>
            <person name="Niang G."/>
            <person name="Scheremetjew M."/>
            <person name="Finn R."/>
            <person name="Kale V."/>
            <person name="Holt S."/>
            <person name="Cochrane G."/>
            <person name="Meng A."/>
            <person name="Brown T."/>
            <person name="Cohen L."/>
        </authorList>
    </citation>
    <scope>NUCLEOTIDE SEQUENCE</scope>
    <source>
        <strain evidence="2">Grunow 1884</strain>
    </source>
</reference>
<dbReference type="AlphaFoldDB" id="A0A7S2ENZ5"/>
<feature type="compositionally biased region" description="Low complexity" evidence="1">
    <location>
        <begin position="190"/>
        <end position="201"/>
    </location>
</feature>
<gene>
    <name evidence="2" type="ORF">OSIN01602_LOCUS13673</name>
</gene>
<organism evidence="2">
    <name type="scientific">Trieres chinensis</name>
    <name type="common">Marine centric diatom</name>
    <name type="synonym">Odontella sinensis</name>
    <dbReference type="NCBI Taxonomy" id="1514140"/>
    <lineage>
        <taxon>Eukaryota</taxon>
        <taxon>Sar</taxon>
        <taxon>Stramenopiles</taxon>
        <taxon>Ochrophyta</taxon>
        <taxon>Bacillariophyta</taxon>
        <taxon>Mediophyceae</taxon>
        <taxon>Biddulphiophycidae</taxon>
        <taxon>Eupodiscales</taxon>
        <taxon>Parodontellaceae</taxon>
        <taxon>Trieres</taxon>
    </lineage>
</organism>
<feature type="compositionally biased region" description="Basic and acidic residues" evidence="1">
    <location>
        <begin position="271"/>
        <end position="289"/>
    </location>
</feature>
<feature type="compositionally biased region" description="Polar residues" evidence="1">
    <location>
        <begin position="210"/>
        <end position="219"/>
    </location>
</feature>
<feature type="compositionally biased region" description="Basic and acidic residues" evidence="1">
    <location>
        <begin position="301"/>
        <end position="312"/>
    </location>
</feature>
<protein>
    <submittedName>
        <fullName evidence="2">Uncharacterized protein</fullName>
    </submittedName>
</protein>
<dbReference type="EMBL" id="HBGO01023767">
    <property type="protein sequence ID" value="CAD9346669.1"/>
    <property type="molecule type" value="Transcribed_RNA"/>
</dbReference>
<feature type="region of interest" description="Disordered" evidence="1">
    <location>
        <begin position="1"/>
        <end position="22"/>
    </location>
</feature>